<dbReference type="Proteomes" id="UP000479190">
    <property type="component" value="Unassembled WGS sequence"/>
</dbReference>
<accession>A0A6H5I659</accession>
<dbReference type="AlphaFoldDB" id="A0A6H5I659"/>
<evidence type="ECO:0000313" key="3">
    <source>
        <dbReference type="Proteomes" id="UP000479190"/>
    </source>
</evidence>
<keyword evidence="3" id="KW-1185">Reference proteome</keyword>
<sequence length="555" mass="62660">MPRTIRASVAVQRIRPARFLPSNLRIASSRRNTSLATLNSKATTQFRHGHYPTIYRCTHSFQRTTQLLPLPQSFLTNNTINICCHTASPRHDQRPRPTLPISLATSYSPRHALTRSNAPFCVCTVAQIHHASSAKCSIRTGRSALQCTWSKQTRPRLTWLLHYPEPRTRARMIFRFPSLSSLQCGSRFRRHHACSRSLASMRSRTMLPHPAPSLLQLSGATVERGHGEVDYYLPQLLSGHGYLKNHSQRYDKTLSALCPAYPTTIEDAEQAFFPCPRFHEERERLQQVLQEVIKPENIVRLMLETAGNWMAVSSFAQSVVSRLRQEAQEIMWTSILSLERGICMLNTCSNPRSGDKINVHILEHSDRDFLPASEADDIARVFFLSGTRSTSGPGSITLGKKTLTNIRYFFFFFGRGQGELCSQWPFETMLQLSGATQIIRESRSMWTSILSLERGICMLNTCSNPRSGDKINVHILEHSDRDFLPASEADDIARVFFLSGTRSTSGPGSITLGKKTLTNIRYFFFFLDVGKVNSAASGPSKQVPHWKPSSINLKF</sequence>
<protein>
    <submittedName>
        <fullName evidence="2">Uncharacterized protein</fullName>
    </submittedName>
</protein>
<evidence type="ECO:0000313" key="2">
    <source>
        <dbReference type="EMBL" id="CAB0032730.1"/>
    </source>
</evidence>
<proteinExistence type="predicted"/>
<organism evidence="2 3">
    <name type="scientific">Trichogramma brassicae</name>
    <dbReference type="NCBI Taxonomy" id="86971"/>
    <lineage>
        <taxon>Eukaryota</taxon>
        <taxon>Metazoa</taxon>
        <taxon>Ecdysozoa</taxon>
        <taxon>Arthropoda</taxon>
        <taxon>Hexapoda</taxon>
        <taxon>Insecta</taxon>
        <taxon>Pterygota</taxon>
        <taxon>Neoptera</taxon>
        <taxon>Endopterygota</taxon>
        <taxon>Hymenoptera</taxon>
        <taxon>Apocrita</taxon>
        <taxon>Proctotrupomorpha</taxon>
        <taxon>Chalcidoidea</taxon>
        <taxon>Trichogrammatidae</taxon>
        <taxon>Trichogramma</taxon>
    </lineage>
</organism>
<name>A0A6H5I659_9HYME</name>
<feature type="region of interest" description="Disordered" evidence="1">
    <location>
        <begin position="536"/>
        <end position="555"/>
    </location>
</feature>
<reference evidence="2 3" key="1">
    <citation type="submission" date="2020-02" db="EMBL/GenBank/DDBJ databases">
        <authorList>
            <person name="Ferguson B K."/>
        </authorList>
    </citation>
    <scope>NUCLEOTIDE SEQUENCE [LARGE SCALE GENOMIC DNA]</scope>
</reference>
<gene>
    <name evidence="2" type="ORF">TBRA_LOCUS4656</name>
</gene>
<dbReference type="EMBL" id="CADCXV010000688">
    <property type="protein sequence ID" value="CAB0032730.1"/>
    <property type="molecule type" value="Genomic_DNA"/>
</dbReference>
<evidence type="ECO:0000256" key="1">
    <source>
        <dbReference type="SAM" id="MobiDB-lite"/>
    </source>
</evidence>